<name>A0A497XMP4_9AQUI</name>
<evidence type="ECO:0000313" key="3">
    <source>
        <dbReference type="Proteomes" id="UP000267841"/>
    </source>
</evidence>
<evidence type="ECO:0000313" key="2">
    <source>
        <dbReference type="EMBL" id="RLJ70206.1"/>
    </source>
</evidence>
<dbReference type="SUPFAM" id="SSF53756">
    <property type="entry name" value="UDP-Glycosyltransferase/glycogen phosphorylase"/>
    <property type="match status" value="1"/>
</dbReference>
<comment type="caution">
    <text evidence="2">The sequence shown here is derived from an EMBL/GenBank/DDBJ whole genome shotgun (WGS) entry which is preliminary data.</text>
</comment>
<gene>
    <name evidence="2" type="ORF">BCF55_0472</name>
</gene>
<keyword evidence="3" id="KW-1185">Reference proteome</keyword>
<dbReference type="RefSeq" id="WP_121009434.1">
    <property type="nucleotide sequence ID" value="NZ_RCCJ01000001.1"/>
</dbReference>
<dbReference type="Pfam" id="PF13524">
    <property type="entry name" value="Glyco_trans_1_2"/>
    <property type="match status" value="1"/>
</dbReference>
<dbReference type="Proteomes" id="UP000267841">
    <property type="component" value="Unassembled WGS sequence"/>
</dbReference>
<organism evidence="2 3">
    <name type="scientific">Hydrogenivirga caldilitoris</name>
    <dbReference type="NCBI Taxonomy" id="246264"/>
    <lineage>
        <taxon>Bacteria</taxon>
        <taxon>Pseudomonadati</taxon>
        <taxon>Aquificota</taxon>
        <taxon>Aquificia</taxon>
        <taxon>Aquificales</taxon>
        <taxon>Aquificaceae</taxon>
        <taxon>Hydrogenivirga</taxon>
    </lineage>
</organism>
<proteinExistence type="predicted"/>
<dbReference type="EMBL" id="RCCJ01000001">
    <property type="protein sequence ID" value="RLJ70206.1"/>
    <property type="molecule type" value="Genomic_DNA"/>
</dbReference>
<reference evidence="2 3" key="1">
    <citation type="submission" date="2018-10" db="EMBL/GenBank/DDBJ databases">
        <title>Genomic Encyclopedia of Archaeal and Bacterial Type Strains, Phase II (KMG-II): from individual species to whole genera.</title>
        <authorList>
            <person name="Goeker M."/>
        </authorList>
    </citation>
    <scope>NUCLEOTIDE SEQUENCE [LARGE SCALE GENOMIC DNA]</scope>
    <source>
        <strain evidence="2 3">DSM 16510</strain>
    </source>
</reference>
<keyword evidence="2" id="KW-0808">Transferase</keyword>
<feature type="domain" description="Spore protein YkvP/CgeB glycosyl transferase-like" evidence="1">
    <location>
        <begin position="246"/>
        <end position="382"/>
    </location>
</feature>
<evidence type="ECO:0000259" key="1">
    <source>
        <dbReference type="Pfam" id="PF13524"/>
    </source>
</evidence>
<dbReference type="Gene3D" id="3.40.50.2000">
    <property type="entry name" value="Glycogen Phosphorylase B"/>
    <property type="match status" value="1"/>
</dbReference>
<dbReference type="InterPro" id="IPR055259">
    <property type="entry name" value="YkvP/CgeB_Glyco_trans-like"/>
</dbReference>
<sequence length="407" mass="46765">MKLAFFKVGELQGNLRHLKVLLEYLKGRGVELKEIELDPQNVQKAVEELQEFKPAFTMDVNATGIVIGEQDGKKIPIYDLFGFVHLSFFTEDPLLHFPNLYGVDSHRNLVALVTDIKYADSLKFLGVENISYITPFLDFSLFPQPSLERDIEIAFLGPVIAPEIVVNSVRRNLPDNIFPLFIETGEFMFRNPEVHVLTALNHILSIFNPQFQQEFMDWRQKNEEAFLRLLNDISIYATMRKRWYLINFLEGVNLKVIGEFQGELKEDHEHVKVNSFEELLDIYGRTNITVLSFPHTVPSGIGFTPLEVSAMGSAPMLDFRGTLPGFLVPEEEAIAYMPLDRADIEEKLLYYLENPEEARGIGERARNAVVNRYRVDDRGEFIYGLMKDIIAQAEIQAKREETDREKG</sequence>
<protein>
    <submittedName>
        <fullName evidence="2">Glycosyl transferase family 1</fullName>
    </submittedName>
</protein>
<dbReference type="GO" id="GO:0016740">
    <property type="term" value="F:transferase activity"/>
    <property type="evidence" value="ECO:0007669"/>
    <property type="project" value="UniProtKB-KW"/>
</dbReference>
<dbReference type="OrthoDB" id="9259at2"/>
<accession>A0A497XMP4</accession>
<dbReference type="AlphaFoldDB" id="A0A497XMP4"/>